<evidence type="ECO:0000313" key="3">
    <source>
        <dbReference type="Proteomes" id="UP000305888"/>
    </source>
</evidence>
<reference evidence="2 3" key="1">
    <citation type="submission" date="2019-06" db="EMBL/GenBank/DDBJ databases">
        <title>Genome sequence of Rhodobacteraceae bacterium D4M1.</title>
        <authorList>
            <person name="Cao J."/>
        </authorList>
    </citation>
    <scope>NUCLEOTIDE SEQUENCE [LARGE SCALE GENOMIC DNA]</scope>
    <source>
        <strain evidence="2 3">D4M1</strain>
    </source>
</reference>
<dbReference type="CDD" id="cd00090">
    <property type="entry name" value="HTH_ARSR"/>
    <property type="match status" value="1"/>
</dbReference>
<sequence length="219" mass="23479">MSMPYQGPGDGSAATGDRLLWLLKSAGPQTISDLGAALGMTAAGAQQHLARLEALGLVRAEARPRGRGRPRKFWHLTERGHGRFPDRHADLTLGLIEAAREAFGDAGLDTLISRREAATRATYAAALAPETALSGRLAALAAARSREGYMAEWRDEGAAGLLFIENHCPICAAARACQGLCRAELATFRALLGPEVSVEREDHILAGARRCAYRVRPRD</sequence>
<proteinExistence type="predicted"/>
<dbReference type="OrthoDB" id="155998at2"/>
<gene>
    <name evidence="2" type="ORF">FDP22_08495</name>
</gene>
<dbReference type="Proteomes" id="UP000305888">
    <property type="component" value="Chromosome"/>
</dbReference>
<keyword evidence="3" id="KW-1185">Reference proteome</keyword>
<dbReference type="EMBL" id="CP040818">
    <property type="protein sequence ID" value="QDL91810.1"/>
    <property type="molecule type" value="Genomic_DNA"/>
</dbReference>
<dbReference type="KEGG" id="ppru:FDP22_08495"/>
<protein>
    <submittedName>
        <fullName evidence="2">MarR family transcriptional regulator</fullName>
    </submittedName>
</protein>
<dbReference type="InterPro" id="IPR036390">
    <property type="entry name" value="WH_DNA-bd_sf"/>
</dbReference>
<dbReference type="InterPro" id="IPR036388">
    <property type="entry name" value="WH-like_DNA-bd_sf"/>
</dbReference>
<evidence type="ECO:0000259" key="1">
    <source>
        <dbReference type="Pfam" id="PF12802"/>
    </source>
</evidence>
<organism evidence="2 3">
    <name type="scientific">Paroceanicella profunda</name>
    <dbReference type="NCBI Taxonomy" id="2579971"/>
    <lineage>
        <taxon>Bacteria</taxon>
        <taxon>Pseudomonadati</taxon>
        <taxon>Pseudomonadota</taxon>
        <taxon>Alphaproteobacteria</taxon>
        <taxon>Rhodobacterales</taxon>
        <taxon>Paracoccaceae</taxon>
        <taxon>Paroceanicella</taxon>
    </lineage>
</organism>
<dbReference type="AlphaFoldDB" id="A0A5B8FX83"/>
<evidence type="ECO:0000313" key="2">
    <source>
        <dbReference type="EMBL" id="QDL91810.1"/>
    </source>
</evidence>
<dbReference type="Pfam" id="PF12802">
    <property type="entry name" value="MarR_2"/>
    <property type="match status" value="1"/>
</dbReference>
<name>A0A5B8FX83_9RHOB</name>
<feature type="domain" description="HTH marR-type" evidence="1">
    <location>
        <begin position="18"/>
        <end position="66"/>
    </location>
</feature>
<dbReference type="InterPro" id="IPR000835">
    <property type="entry name" value="HTH_MarR-typ"/>
</dbReference>
<accession>A0A5B8FX83</accession>
<dbReference type="Gene3D" id="1.10.10.10">
    <property type="entry name" value="Winged helix-like DNA-binding domain superfamily/Winged helix DNA-binding domain"/>
    <property type="match status" value="1"/>
</dbReference>
<dbReference type="InterPro" id="IPR011991">
    <property type="entry name" value="ArsR-like_HTH"/>
</dbReference>
<dbReference type="RefSeq" id="WP_138572138.1">
    <property type="nucleotide sequence ID" value="NZ_CP040818.1"/>
</dbReference>
<dbReference type="GO" id="GO:0003700">
    <property type="term" value="F:DNA-binding transcription factor activity"/>
    <property type="evidence" value="ECO:0007669"/>
    <property type="project" value="InterPro"/>
</dbReference>
<dbReference type="SUPFAM" id="SSF46785">
    <property type="entry name" value="Winged helix' DNA-binding domain"/>
    <property type="match status" value="1"/>
</dbReference>